<dbReference type="Gene3D" id="3.40.50.300">
    <property type="entry name" value="P-loop containing nucleotide triphosphate hydrolases"/>
    <property type="match status" value="1"/>
</dbReference>
<keyword evidence="2 5" id="KW-0547">Nucleotide-binding</keyword>
<keyword evidence="7" id="KW-0472">Membrane</keyword>
<evidence type="ECO:0000259" key="8">
    <source>
        <dbReference type="PROSITE" id="PS50901"/>
    </source>
</evidence>
<dbReference type="InterPro" id="IPR050206">
    <property type="entry name" value="FtsK/SpoIIIE/SftA"/>
</dbReference>
<dbReference type="InterPro" id="IPR002543">
    <property type="entry name" value="FtsK_dom"/>
</dbReference>
<dbReference type="InterPro" id="IPR036390">
    <property type="entry name" value="WH_DNA-bd_sf"/>
</dbReference>
<feature type="region of interest" description="Disordered" evidence="6">
    <location>
        <begin position="205"/>
        <end position="283"/>
    </location>
</feature>
<keyword evidence="7" id="KW-0812">Transmembrane</keyword>
<dbReference type="SMART" id="SM00382">
    <property type="entry name" value="AAA"/>
    <property type="match status" value="1"/>
</dbReference>
<comment type="caution">
    <text evidence="9">The sequence shown here is derived from an EMBL/GenBank/DDBJ whole genome shotgun (WGS) entry which is preliminary data.</text>
</comment>
<gene>
    <name evidence="9" type="ORF">WI372_14300</name>
</gene>
<feature type="binding site" evidence="5">
    <location>
        <begin position="437"/>
        <end position="444"/>
    </location>
    <ligand>
        <name>ATP</name>
        <dbReference type="ChEBI" id="CHEBI:30616"/>
    </ligand>
</feature>
<dbReference type="PANTHER" id="PTHR22683">
    <property type="entry name" value="SPORULATION PROTEIN RELATED"/>
    <property type="match status" value="1"/>
</dbReference>
<evidence type="ECO:0000256" key="2">
    <source>
        <dbReference type="ARBA" id="ARBA00022741"/>
    </source>
</evidence>
<dbReference type="EMBL" id="JBBHLI010000009">
    <property type="protein sequence ID" value="MEK9502160.1"/>
    <property type="molecule type" value="Genomic_DNA"/>
</dbReference>
<sequence length="794" mass="84263">MAASRKSGRKRSKKARQSGLLTPEQQRDLLGVGLLALALFVAAALVPTGWLGERAAGWFPSGNVVGAVGLLLQGALIGALGIAAPLVAVLLAIGGLRAGEWLEGEWSLRAAALSVGLLLLAPVFVAILRPESIWAGWIGAVVGGGLRSAIGVVGGLLLVGASFVGLSVLTLRWNPLRTLGTGVARGSELAARGAKALGESYRDKREQLAEAAADEPLPEEHWTGPETGDDAAVEPEVAAPPPAAVDPEPVAAAPPPPPPAPTRPRPPTPADLPDPADPRDLEGGALPELTLLTAEEKADRAHMERELEALGGVLVEKLKTFNVDCSLGGRTTGPVVTQFEVVPAPGVKVNRIANLDADLALAMKAPSIRIVAPIPGKGAVGVEIPNPHPSIVQLRDILEAREYRNARGALPLGLGKDLTGRPYVADLAKMPHLLIAGATGSGKSVCINTIVTSLVYRHTPERLRLLMIDPKMVELSAYADLPHLRHAVITDPVDAAAVLKWAVLEMERRYQLLAANGVRSLAEFNQRVEKGTILRRPEAEGAEGDPDRFIYDDGPLPYIVVVVDELADLMMQVQSEVERPLAQLAQKARAIGIHLIVATQRPSVNVITGLIKANFPTRIAFRVASKTDSRTILDQNGAESLLGNGDMLFLPPGQSEPVRIQGAYLSTDDTDRLISWYRDRSAEEGGEMSPAPIAAEVDILEELRNHEMDEASSVVDQIAGDWDELFRAAAEVCIQNQGGSTSLLQRRLSVGYGRAARIVDQLEDAGVIGAQDGSRPREVLMTLDELDRMLGPGG</sequence>
<evidence type="ECO:0000313" key="9">
    <source>
        <dbReference type="EMBL" id="MEK9502160.1"/>
    </source>
</evidence>
<dbReference type="InterPro" id="IPR036388">
    <property type="entry name" value="WH-like_DNA-bd_sf"/>
</dbReference>
<dbReference type="RefSeq" id="WP_405287333.1">
    <property type="nucleotide sequence ID" value="NZ_JBBHLI010000009.1"/>
</dbReference>
<evidence type="ECO:0000256" key="6">
    <source>
        <dbReference type="SAM" id="MobiDB-lite"/>
    </source>
</evidence>
<keyword evidence="7" id="KW-1133">Transmembrane helix</keyword>
<feature type="compositionally biased region" description="Basic residues" evidence="6">
    <location>
        <begin position="1"/>
        <end position="16"/>
    </location>
</feature>
<dbReference type="Gene3D" id="1.10.10.10">
    <property type="entry name" value="Winged helix-like DNA-binding domain superfamily/Winged helix DNA-binding domain"/>
    <property type="match status" value="1"/>
</dbReference>
<keyword evidence="10" id="KW-1185">Reference proteome</keyword>
<keyword evidence="3 5" id="KW-0067">ATP-binding</keyword>
<feature type="region of interest" description="Disordered" evidence="6">
    <location>
        <begin position="1"/>
        <end position="20"/>
    </location>
</feature>
<dbReference type="SMART" id="SM00843">
    <property type="entry name" value="Ftsk_gamma"/>
    <property type="match status" value="1"/>
</dbReference>
<evidence type="ECO:0000256" key="7">
    <source>
        <dbReference type="SAM" id="Phobius"/>
    </source>
</evidence>
<reference evidence="9 10" key="1">
    <citation type="submission" date="2024-02" db="EMBL/GenBank/DDBJ databases">
        <title>A novel Gemmatimonadota bacterium.</title>
        <authorList>
            <person name="Du Z.-J."/>
            <person name="Ye Y.-Q."/>
        </authorList>
    </citation>
    <scope>NUCLEOTIDE SEQUENCE [LARGE SCALE GENOMIC DNA]</scope>
    <source>
        <strain evidence="9 10">DH-20</strain>
    </source>
</reference>
<proteinExistence type="inferred from homology"/>
<dbReference type="Proteomes" id="UP001484239">
    <property type="component" value="Unassembled WGS sequence"/>
</dbReference>
<accession>A0ABU9EF96</accession>
<evidence type="ECO:0000256" key="4">
    <source>
        <dbReference type="ARBA" id="ARBA00023125"/>
    </source>
</evidence>
<feature type="transmembrane region" description="Helical" evidence="7">
    <location>
        <begin position="68"/>
        <end position="94"/>
    </location>
</feature>
<dbReference type="Pfam" id="PF09397">
    <property type="entry name" value="FtsK_gamma"/>
    <property type="match status" value="1"/>
</dbReference>
<dbReference type="Pfam" id="PF01580">
    <property type="entry name" value="FtsK_SpoIIIE"/>
    <property type="match status" value="1"/>
</dbReference>
<dbReference type="Gene3D" id="3.30.980.40">
    <property type="match status" value="1"/>
</dbReference>
<protein>
    <submittedName>
        <fullName evidence="9">DNA translocase FtsK</fullName>
    </submittedName>
</protein>
<feature type="transmembrane region" description="Helical" evidence="7">
    <location>
        <begin position="106"/>
        <end position="128"/>
    </location>
</feature>
<dbReference type="Pfam" id="PF17854">
    <property type="entry name" value="FtsK_alpha"/>
    <property type="match status" value="1"/>
</dbReference>
<dbReference type="SUPFAM" id="SSF46785">
    <property type="entry name" value="Winged helix' DNA-binding domain"/>
    <property type="match status" value="1"/>
</dbReference>
<dbReference type="InterPro" id="IPR018541">
    <property type="entry name" value="Ftsk_gamma"/>
</dbReference>
<keyword evidence="4" id="KW-0238">DNA-binding</keyword>
<evidence type="ECO:0000313" key="10">
    <source>
        <dbReference type="Proteomes" id="UP001484239"/>
    </source>
</evidence>
<dbReference type="InterPro" id="IPR041027">
    <property type="entry name" value="FtsK_alpha"/>
</dbReference>
<dbReference type="InterPro" id="IPR027417">
    <property type="entry name" value="P-loop_NTPase"/>
</dbReference>
<feature type="transmembrane region" description="Helical" evidence="7">
    <location>
        <begin position="148"/>
        <end position="169"/>
    </location>
</feature>
<dbReference type="PANTHER" id="PTHR22683:SF41">
    <property type="entry name" value="DNA TRANSLOCASE FTSK"/>
    <property type="match status" value="1"/>
</dbReference>
<dbReference type="InterPro" id="IPR003593">
    <property type="entry name" value="AAA+_ATPase"/>
</dbReference>
<evidence type="ECO:0000256" key="1">
    <source>
        <dbReference type="ARBA" id="ARBA00006474"/>
    </source>
</evidence>
<organism evidence="9 10">
    <name type="scientific">Gaopeijia maritima</name>
    <dbReference type="NCBI Taxonomy" id="3119007"/>
    <lineage>
        <taxon>Bacteria</taxon>
        <taxon>Pseudomonadati</taxon>
        <taxon>Gemmatimonadota</taxon>
        <taxon>Longimicrobiia</taxon>
        <taxon>Gaopeijiales</taxon>
        <taxon>Gaopeijiaceae</taxon>
        <taxon>Gaopeijia</taxon>
    </lineage>
</organism>
<evidence type="ECO:0000256" key="3">
    <source>
        <dbReference type="ARBA" id="ARBA00022840"/>
    </source>
</evidence>
<comment type="similarity">
    <text evidence="1">Belongs to the FtsK/SpoIIIE/SftA family.</text>
</comment>
<name>A0ABU9EF96_9BACT</name>
<feature type="domain" description="FtsK" evidence="8">
    <location>
        <begin position="420"/>
        <end position="630"/>
    </location>
</feature>
<feature type="compositionally biased region" description="Pro residues" evidence="6">
    <location>
        <begin position="252"/>
        <end position="272"/>
    </location>
</feature>
<dbReference type="PROSITE" id="PS50901">
    <property type="entry name" value="FTSK"/>
    <property type="match status" value="1"/>
</dbReference>
<evidence type="ECO:0000256" key="5">
    <source>
        <dbReference type="PROSITE-ProRule" id="PRU00289"/>
    </source>
</evidence>
<dbReference type="SUPFAM" id="SSF52540">
    <property type="entry name" value="P-loop containing nucleoside triphosphate hydrolases"/>
    <property type="match status" value="1"/>
</dbReference>